<accession>A0A1C7PC05</accession>
<dbReference type="RefSeq" id="WP_067775506.1">
    <property type="nucleotide sequence ID" value="NZ_LIGX01000022.1"/>
</dbReference>
<dbReference type="AlphaFoldDB" id="A0A1C7PC05"/>
<organism evidence="1 2">
    <name type="scientific">Akkermansia glycaniphila</name>
    <dbReference type="NCBI Taxonomy" id="1679444"/>
    <lineage>
        <taxon>Bacteria</taxon>
        <taxon>Pseudomonadati</taxon>
        <taxon>Verrucomicrobiota</taxon>
        <taxon>Verrucomicrobiia</taxon>
        <taxon>Verrucomicrobiales</taxon>
        <taxon>Akkermansiaceae</taxon>
        <taxon>Akkermansia</taxon>
    </lineage>
</organism>
<keyword evidence="2" id="KW-1185">Reference proteome</keyword>
<proteinExistence type="predicted"/>
<protein>
    <submittedName>
        <fullName evidence="1">Uncharacterized protein</fullName>
    </submittedName>
</protein>
<dbReference type="OrthoDB" id="1028479at2"/>
<dbReference type="KEGG" id="agl:PYTT_1289"/>
<gene>
    <name evidence="1" type="ORF">PYTT_1289</name>
</gene>
<evidence type="ECO:0000313" key="2">
    <source>
        <dbReference type="Proteomes" id="UP000176204"/>
    </source>
</evidence>
<name>A0A1C7PC05_9BACT</name>
<dbReference type="EMBL" id="LT629973">
    <property type="protein sequence ID" value="SEH86327.1"/>
    <property type="molecule type" value="Genomic_DNA"/>
</dbReference>
<dbReference type="Proteomes" id="UP000176204">
    <property type="component" value="Chromosome I"/>
</dbReference>
<sequence length="283" mass="32559">MSEWVSLGRVGVRHEYTNGGDMVELMPLPCTAELMRRRGVLFRKLSHGMWEWLALREGFHGLMDGDELILSMRICRPDFFPYTVCDGYDPRKVYRIDVEGSGELDVMSLLRPIDGEEKRYGNDFCRIVWSPSKQWLEEKMVPPAQDTAGRPGGKGADASRMDRESCDVTLRFRARSYVWEYFFILRHPDDDRGPRLLLEDASQCVSFGTPEAQKDSIFGPNVWRIASLEPVKSFEQDEYHLILSEIIQRVPPRKRIVARFLPSPQAGRYSSGSEGAIRQICYI</sequence>
<dbReference type="STRING" id="1679444.PYTT_1289"/>
<evidence type="ECO:0000313" key="1">
    <source>
        <dbReference type="EMBL" id="SEH86327.1"/>
    </source>
</evidence>
<reference evidence="2" key="1">
    <citation type="submission" date="2016-09" db="EMBL/GenBank/DDBJ databases">
        <authorList>
            <person name="Koehorst J."/>
        </authorList>
    </citation>
    <scope>NUCLEOTIDE SEQUENCE [LARGE SCALE GENOMIC DNA]</scope>
</reference>